<keyword evidence="4" id="KW-1185">Reference proteome</keyword>
<sequence>MPSDPRVSAVDHFTPTLHQAPYAAISPSTVSLPQPYTVCIVGASRGIGAGIARAYALAGASTLVLAARSVPALDALAAELQLRRTASPIQPAKDSDADADADADAPCPRSLAVHVQRCDVSSDGSVASLAAFVSGTCGARLDVLVLNAGVSGPVALKLTDADPAIWAHVFGVNTLGTYHCARHFVPLLLATPGGAKVFAVVGSIAACVVSGQIANAKYCVSKMAQARVVEYLAQMYGGEGLLSLAVHPGAVETRMAVETAPDAFLKYLTDDVELCGAFLVWLTKRPADTMWLSGRLVSANWDVGELMGKRDEVVEKDLLKFELKTC</sequence>
<gene>
    <name evidence="3" type="ORF">K490DRAFT_70417</name>
</gene>
<comment type="similarity">
    <text evidence="1">Belongs to the short-chain dehydrogenases/reductases (SDR) family.</text>
</comment>
<evidence type="ECO:0000313" key="3">
    <source>
        <dbReference type="EMBL" id="KAF2091608.1"/>
    </source>
</evidence>
<dbReference type="AlphaFoldDB" id="A0A9P4I171"/>
<organism evidence="3 4">
    <name type="scientific">Saccharata proteae CBS 121410</name>
    <dbReference type="NCBI Taxonomy" id="1314787"/>
    <lineage>
        <taxon>Eukaryota</taxon>
        <taxon>Fungi</taxon>
        <taxon>Dikarya</taxon>
        <taxon>Ascomycota</taxon>
        <taxon>Pezizomycotina</taxon>
        <taxon>Dothideomycetes</taxon>
        <taxon>Dothideomycetes incertae sedis</taxon>
        <taxon>Botryosphaeriales</taxon>
        <taxon>Saccharataceae</taxon>
        <taxon>Saccharata</taxon>
    </lineage>
</organism>
<accession>A0A9P4I171</accession>
<dbReference type="Pfam" id="PF00106">
    <property type="entry name" value="adh_short"/>
    <property type="match status" value="1"/>
</dbReference>
<dbReference type="SUPFAM" id="SSF51735">
    <property type="entry name" value="NAD(P)-binding Rossmann-fold domains"/>
    <property type="match status" value="1"/>
</dbReference>
<dbReference type="EMBL" id="ML978711">
    <property type="protein sequence ID" value="KAF2091608.1"/>
    <property type="molecule type" value="Genomic_DNA"/>
</dbReference>
<dbReference type="CDD" id="cd05233">
    <property type="entry name" value="SDR_c"/>
    <property type="match status" value="1"/>
</dbReference>
<keyword evidence="2" id="KW-0560">Oxidoreductase</keyword>
<proteinExistence type="inferred from homology"/>
<dbReference type="InterPro" id="IPR036291">
    <property type="entry name" value="NAD(P)-bd_dom_sf"/>
</dbReference>
<name>A0A9P4I171_9PEZI</name>
<dbReference type="InterPro" id="IPR002347">
    <property type="entry name" value="SDR_fam"/>
</dbReference>
<evidence type="ECO:0000256" key="1">
    <source>
        <dbReference type="ARBA" id="ARBA00006484"/>
    </source>
</evidence>
<dbReference type="GO" id="GO:0016616">
    <property type="term" value="F:oxidoreductase activity, acting on the CH-OH group of donors, NAD or NADP as acceptor"/>
    <property type="evidence" value="ECO:0007669"/>
    <property type="project" value="TreeGrafter"/>
</dbReference>
<evidence type="ECO:0000313" key="4">
    <source>
        <dbReference type="Proteomes" id="UP000799776"/>
    </source>
</evidence>
<comment type="caution">
    <text evidence="3">The sequence shown here is derived from an EMBL/GenBank/DDBJ whole genome shotgun (WGS) entry which is preliminary data.</text>
</comment>
<dbReference type="PANTHER" id="PTHR42760">
    <property type="entry name" value="SHORT-CHAIN DEHYDROGENASES/REDUCTASES FAMILY MEMBER"/>
    <property type="match status" value="1"/>
</dbReference>
<dbReference type="Pfam" id="PF13561">
    <property type="entry name" value="adh_short_C2"/>
    <property type="match status" value="1"/>
</dbReference>
<dbReference type="PANTHER" id="PTHR42760:SF37">
    <property type="entry name" value="CLAVALDEHYDE DEHYDROGENASE"/>
    <property type="match status" value="1"/>
</dbReference>
<dbReference type="PRINTS" id="PR00081">
    <property type="entry name" value="GDHRDH"/>
</dbReference>
<dbReference type="Proteomes" id="UP000799776">
    <property type="component" value="Unassembled WGS sequence"/>
</dbReference>
<protein>
    <submittedName>
        <fullName evidence="3">Short-chain dehydrogenases/reductase</fullName>
    </submittedName>
</protein>
<reference evidence="3" key="1">
    <citation type="journal article" date="2020" name="Stud. Mycol.">
        <title>101 Dothideomycetes genomes: a test case for predicting lifestyles and emergence of pathogens.</title>
        <authorList>
            <person name="Haridas S."/>
            <person name="Albert R."/>
            <person name="Binder M."/>
            <person name="Bloem J."/>
            <person name="Labutti K."/>
            <person name="Salamov A."/>
            <person name="Andreopoulos B."/>
            <person name="Baker S."/>
            <person name="Barry K."/>
            <person name="Bills G."/>
            <person name="Bluhm B."/>
            <person name="Cannon C."/>
            <person name="Castanera R."/>
            <person name="Culley D."/>
            <person name="Daum C."/>
            <person name="Ezra D."/>
            <person name="Gonzalez J."/>
            <person name="Henrissat B."/>
            <person name="Kuo A."/>
            <person name="Liang C."/>
            <person name="Lipzen A."/>
            <person name="Lutzoni F."/>
            <person name="Magnuson J."/>
            <person name="Mondo S."/>
            <person name="Nolan M."/>
            <person name="Ohm R."/>
            <person name="Pangilinan J."/>
            <person name="Park H.-J."/>
            <person name="Ramirez L."/>
            <person name="Alfaro M."/>
            <person name="Sun H."/>
            <person name="Tritt A."/>
            <person name="Yoshinaga Y."/>
            <person name="Zwiers L.-H."/>
            <person name="Turgeon B."/>
            <person name="Goodwin S."/>
            <person name="Spatafora J."/>
            <person name="Crous P."/>
            <person name="Grigoriev I."/>
        </authorList>
    </citation>
    <scope>NUCLEOTIDE SEQUENCE</scope>
    <source>
        <strain evidence="3">CBS 121410</strain>
    </source>
</reference>
<evidence type="ECO:0000256" key="2">
    <source>
        <dbReference type="ARBA" id="ARBA00023002"/>
    </source>
</evidence>
<dbReference type="OrthoDB" id="1933717at2759"/>
<dbReference type="Gene3D" id="3.40.50.720">
    <property type="entry name" value="NAD(P)-binding Rossmann-like Domain"/>
    <property type="match status" value="1"/>
</dbReference>